<evidence type="ECO:0000313" key="4">
    <source>
        <dbReference type="EMBL" id="TPN82262.1"/>
    </source>
</evidence>
<dbReference type="Pfam" id="PF00144">
    <property type="entry name" value="Beta-lactamase"/>
    <property type="match status" value="1"/>
</dbReference>
<dbReference type="Proteomes" id="UP000315540">
    <property type="component" value="Unassembled WGS sequence"/>
</dbReference>
<dbReference type="InterPro" id="IPR001466">
    <property type="entry name" value="Beta-lactam-related"/>
</dbReference>
<organism evidence="4 5">
    <name type="scientific">Aquimarina algicola</name>
    <dbReference type="NCBI Taxonomy" id="2589995"/>
    <lineage>
        <taxon>Bacteria</taxon>
        <taxon>Pseudomonadati</taxon>
        <taxon>Bacteroidota</taxon>
        <taxon>Flavobacteriia</taxon>
        <taxon>Flavobacteriales</taxon>
        <taxon>Flavobacteriaceae</taxon>
        <taxon>Aquimarina</taxon>
    </lineage>
</organism>
<dbReference type="EMBL" id="VFWZ01000009">
    <property type="protein sequence ID" value="TPN82262.1"/>
    <property type="molecule type" value="Genomic_DNA"/>
</dbReference>
<gene>
    <name evidence="4" type="ORF">FHK87_22825</name>
</gene>
<proteinExistence type="predicted"/>
<dbReference type="PANTHER" id="PTHR46825">
    <property type="entry name" value="D-ALANYL-D-ALANINE-CARBOXYPEPTIDASE/ENDOPEPTIDASE AMPH"/>
    <property type="match status" value="1"/>
</dbReference>
<dbReference type="PANTHER" id="PTHR46825:SF11">
    <property type="entry name" value="PENICILLIN-BINDING PROTEIN 4"/>
    <property type="match status" value="1"/>
</dbReference>
<evidence type="ECO:0000313" key="5">
    <source>
        <dbReference type="Proteomes" id="UP000315540"/>
    </source>
</evidence>
<dbReference type="InterPro" id="IPR012338">
    <property type="entry name" value="Beta-lactam/transpept-like"/>
</dbReference>
<comment type="caution">
    <text evidence="4">The sequence shown here is derived from an EMBL/GenBank/DDBJ whole genome shotgun (WGS) entry which is preliminary data.</text>
</comment>
<protein>
    <submittedName>
        <fullName evidence="4">Beta-lactamase family protein</fullName>
    </submittedName>
</protein>
<dbReference type="SUPFAM" id="SSF56601">
    <property type="entry name" value="beta-lactamase/transpeptidase-like"/>
    <property type="match status" value="1"/>
</dbReference>
<comment type="subcellular location">
    <subcellularLocation>
        <location evidence="1">Membrane</location>
    </subcellularLocation>
</comment>
<keyword evidence="2" id="KW-0472">Membrane</keyword>
<dbReference type="AlphaFoldDB" id="A0A504J1C1"/>
<dbReference type="InterPro" id="IPR050491">
    <property type="entry name" value="AmpC-like"/>
</dbReference>
<dbReference type="RefSeq" id="WP_140597189.1">
    <property type="nucleotide sequence ID" value="NZ_VFWZ01000009.1"/>
</dbReference>
<keyword evidence="5" id="KW-1185">Reference proteome</keyword>
<name>A0A504J1C1_9FLAO</name>
<dbReference type="GO" id="GO:0016020">
    <property type="term" value="C:membrane"/>
    <property type="evidence" value="ECO:0007669"/>
    <property type="project" value="UniProtKB-SubCell"/>
</dbReference>
<reference evidence="4 5" key="1">
    <citation type="submission" date="2019-06" db="EMBL/GenBank/DDBJ databases">
        <authorList>
            <person name="Meng X."/>
        </authorList>
    </citation>
    <scope>NUCLEOTIDE SEQUENCE [LARGE SCALE GENOMIC DNA]</scope>
    <source>
        <strain evidence="4 5">M625</strain>
    </source>
</reference>
<dbReference type="PROSITE" id="PS51257">
    <property type="entry name" value="PROKAR_LIPOPROTEIN"/>
    <property type="match status" value="1"/>
</dbReference>
<accession>A0A504J1C1</accession>
<evidence type="ECO:0000256" key="1">
    <source>
        <dbReference type="ARBA" id="ARBA00004370"/>
    </source>
</evidence>
<sequence length="399" mass="45128">MKKIVYTFLMITIIFTSCSNDDDVVLIDVTDKESLTQRLDQILEKSNFPGFTIGIVKDGKIALQESFGYQNLEDQIPYNNKTLQSIGSISKIFIGVATIKAIALGYFTLETPINDILPRPIINPKNPSAVIRVKHLVNHTSGLIDENNVYLSSYYLLSNQNLSTSGTQIMESYGITSREPKTLQQFIEAYFYKKGDYYSDDNFYGVTPGTQEIYTNVGASLMAYIIQESSGMKYPDFIKVNILDPLKMTSTSFYYDQPLDQYATLYFNKNTPLPLYNLESFPDGALKTSNEDIMKFFLDMIRGQQGLSTTLFNKEYYELLFTATSENFTVFWDILDNEKGTFGHTGGDPGLSTQLLFSEASNAGFYVISNYDASIDEHEAHYKEIASQINKSINMYLSN</sequence>
<feature type="domain" description="Beta-lactamase-related" evidence="3">
    <location>
        <begin position="36"/>
        <end position="387"/>
    </location>
</feature>
<evidence type="ECO:0000256" key="2">
    <source>
        <dbReference type="ARBA" id="ARBA00023136"/>
    </source>
</evidence>
<dbReference type="Gene3D" id="3.40.710.10">
    <property type="entry name" value="DD-peptidase/beta-lactamase superfamily"/>
    <property type="match status" value="1"/>
</dbReference>
<evidence type="ECO:0000259" key="3">
    <source>
        <dbReference type="Pfam" id="PF00144"/>
    </source>
</evidence>
<dbReference type="OrthoDB" id="846150at2"/>